<accession>A0A1H2GQL6</accession>
<protein>
    <recommendedName>
        <fullName evidence="3">Nucleotidyltransferase</fullName>
    </recommendedName>
</protein>
<evidence type="ECO:0000313" key="2">
    <source>
        <dbReference type="Proteomes" id="UP000243924"/>
    </source>
</evidence>
<proteinExistence type="predicted"/>
<sequence length="465" mass="53919">MARKSIPVNVARQLWAGCGGYCQNPSCNRFLFATVGDDSVSLANVAHIIGHGENGPRSDHELAEFIDRDGLDNLIMLCLECHKIVDELEKEYSVETIRIWKSDHERKVRQFFNIPRVTDERELLIDVSELLDENGAIFREYGPYSQRVLEGESGDALTIWRRRCLDTILPNNRRIVNLIEKNKRNFPYPWDVYRAMLNYKLHVDAFEDNCLLGQRVNDYKLFPVEFDHFVKTKLGVEMPPLERRGEEELEFRHNQVSTFINRFLANHDFIDQMEELNRATMSITLKDGRELRVFVTNTYYFTEYTLEKVMAVDPQVEVIICSCPAGQYAEGAKQLCIEHGIGLFMFGEFMGALRKTGEHFLNYLLRSERENRINSFKRPLERTSLPKGLQVYLFGSYLRRKLYEDIDAVIVYSNFQAKDAVERVSGILKSELRQQAEKIDLTICSAEEFSALKLTNDNLTKVYAS</sequence>
<organism evidence="1 2">
    <name type="scientific">Halopseudomonas salegens</name>
    <dbReference type="NCBI Taxonomy" id="1434072"/>
    <lineage>
        <taxon>Bacteria</taxon>
        <taxon>Pseudomonadati</taxon>
        <taxon>Pseudomonadota</taxon>
        <taxon>Gammaproteobacteria</taxon>
        <taxon>Pseudomonadales</taxon>
        <taxon>Pseudomonadaceae</taxon>
        <taxon>Halopseudomonas</taxon>
    </lineage>
</organism>
<keyword evidence="2" id="KW-1185">Reference proteome</keyword>
<dbReference type="STRING" id="1434072.SAMN05216210_2466"/>
<dbReference type="OrthoDB" id="9052589at2"/>
<dbReference type="Gene3D" id="3.30.460.10">
    <property type="entry name" value="Beta Polymerase, domain 2"/>
    <property type="match status" value="1"/>
</dbReference>
<dbReference type="AlphaFoldDB" id="A0A1H2GQL6"/>
<gene>
    <name evidence="1" type="ORF">SAMN05216210_2466</name>
</gene>
<name>A0A1H2GQL6_9GAMM</name>
<dbReference type="InterPro" id="IPR043519">
    <property type="entry name" value="NT_sf"/>
</dbReference>
<reference evidence="2" key="1">
    <citation type="submission" date="2016-10" db="EMBL/GenBank/DDBJ databases">
        <authorList>
            <person name="Varghese N."/>
            <person name="Submissions S."/>
        </authorList>
    </citation>
    <scope>NUCLEOTIDE SEQUENCE [LARGE SCALE GENOMIC DNA]</scope>
    <source>
        <strain evidence="2">CECT 8338</strain>
    </source>
</reference>
<evidence type="ECO:0008006" key="3">
    <source>
        <dbReference type="Google" id="ProtNLM"/>
    </source>
</evidence>
<evidence type="ECO:0000313" key="1">
    <source>
        <dbReference type="EMBL" id="SDU21668.1"/>
    </source>
</evidence>
<dbReference type="RefSeq" id="WP_092387330.1">
    <property type="nucleotide sequence ID" value="NZ_LT629787.1"/>
</dbReference>
<dbReference type="EMBL" id="LT629787">
    <property type="protein sequence ID" value="SDU21668.1"/>
    <property type="molecule type" value="Genomic_DNA"/>
</dbReference>
<dbReference type="Proteomes" id="UP000243924">
    <property type="component" value="Chromosome I"/>
</dbReference>